<comment type="caution">
    <text evidence="2">The sequence shown here is derived from an EMBL/GenBank/DDBJ whole genome shotgun (WGS) entry which is preliminary data.</text>
</comment>
<accession>A0A944CNY1</accession>
<dbReference type="PANTHER" id="PTHR36114">
    <property type="entry name" value="16.7 KDA PROTEIN IN WHIE LOCUS"/>
    <property type="match status" value="1"/>
</dbReference>
<dbReference type="InterPro" id="IPR011051">
    <property type="entry name" value="RmlC_Cupin_sf"/>
</dbReference>
<name>A0A944CNY1_9BACI</name>
<sequence length="119" mass="13878">MEKVNISEKFSLFNEYWSPKIAGEINDMHVKLAKLKGEFIWHKHDHEDEMFLIMKGKLLLKFRDKDVHLDEGEFMIVPKGVEHLPIAEEEVHVIFFEPKSTVNTGEEVNDRTVSNLATI</sequence>
<dbReference type="RefSeq" id="WP_213370954.1">
    <property type="nucleotide sequence ID" value="NZ_QTKX01000002.1"/>
</dbReference>
<dbReference type="InterPro" id="IPR013096">
    <property type="entry name" value="Cupin_2"/>
</dbReference>
<dbReference type="PANTHER" id="PTHR36114:SF1">
    <property type="entry name" value="16.7 KDA PROTEIN IN WHIE LOCUS"/>
    <property type="match status" value="1"/>
</dbReference>
<dbReference type="Pfam" id="PF07883">
    <property type="entry name" value="Cupin_2"/>
    <property type="match status" value="1"/>
</dbReference>
<proteinExistence type="predicted"/>
<evidence type="ECO:0000313" key="2">
    <source>
        <dbReference type="EMBL" id="MBS8266090.1"/>
    </source>
</evidence>
<reference evidence="2 3" key="1">
    <citation type="journal article" date="2021" name="Microorganisms">
        <title>Bacterial Dimethylsulfoniopropionate Biosynthesis in the East China Sea.</title>
        <authorList>
            <person name="Liu J."/>
            <person name="Zhang Y."/>
            <person name="Liu J."/>
            <person name="Zhong H."/>
            <person name="Williams B.T."/>
            <person name="Zheng Y."/>
            <person name="Curson A.R.J."/>
            <person name="Sun C."/>
            <person name="Sun H."/>
            <person name="Song D."/>
            <person name="Wagner Mackenzie B."/>
            <person name="Bermejo Martinez A."/>
            <person name="Todd J.D."/>
            <person name="Zhang X.H."/>
        </authorList>
    </citation>
    <scope>NUCLEOTIDE SEQUENCE [LARGE SCALE GENOMIC DNA]</scope>
    <source>
        <strain evidence="2 3">ESS08</strain>
    </source>
</reference>
<dbReference type="InterPro" id="IPR052044">
    <property type="entry name" value="PKS_Associated_Protein"/>
</dbReference>
<dbReference type="Gene3D" id="2.60.120.10">
    <property type="entry name" value="Jelly Rolls"/>
    <property type="match status" value="1"/>
</dbReference>
<evidence type="ECO:0000313" key="3">
    <source>
        <dbReference type="Proteomes" id="UP000761411"/>
    </source>
</evidence>
<keyword evidence="3" id="KW-1185">Reference proteome</keyword>
<dbReference type="InterPro" id="IPR014710">
    <property type="entry name" value="RmlC-like_jellyroll"/>
</dbReference>
<feature type="domain" description="Cupin type-2" evidence="1">
    <location>
        <begin position="36"/>
        <end position="93"/>
    </location>
</feature>
<dbReference type="AlphaFoldDB" id="A0A944CNY1"/>
<dbReference type="SUPFAM" id="SSF51182">
    <property type="entry name" value="RmlC-like cupins"/>
    <property type="match status" value="1"/>
</dbReference>
<dbReference type="EMBL" id="QTKX01000002">
    <property type="protein sequence ID" value="MBS8266090.1"/>
    <property type="molecule type" value="Genomic_DNA"/>
</dbReference>
<organism evidence="2 3">
    <name type="scientific">Mesobacillus boroniphilus</name>
    <dbReference type="NCBI Taxonomy" id="308892"/>
    <lineage>
        <taxon>Bacteria</taxon>
        <taxon>Bacillati</taxon>
        <taxon>Bacillota</taxon>
        <taxon>Bacilli</taxon>
        <taxon>Bacillales</taxon>
        <taxon>Bacillaceae</taxon>
        <taxon>Mesobacillus</taxon>
    </lineage>
</organism>
<gene>
    <name evidence="2" type="ORF">DYI25_16810</name>
</gene>
<dbReference type="CDD" id="cd02226">
    <property type="entry name" value="cupin_YdbB-like"/>
    <property type="match status" value="1"/>
</dbReference>
<dbReference type="Proteomes" id="UP000761411">
    <property type="component" value="Unassembled WGS sequence"/>
</dbReference>
<evidence type="ECO:0000259" key="1">
    <source>
        <dbReference type="Pfam" id="PF07883"/>
    </source>
</evidence>
<protein>
    <submittedName>
        <fullName evidence="2">Cupin domain-containing protein</fullName>
    </submittedName>
</protein>